<dbReference type="SUPFAM" id="SSF53335">
    <property type="entry name" value="S-adenosyl-L-methionine-dependent methyltransferases"/>
    <property type="match status" value="1"/>
</dbReference>
<dbReference type="CDD" id="cd02440">
    <property type="entry name" value="AdoMet_MTases"/>
    <property type="match status" value="1"/>
</dbReference>
<dbReference type="Pfam" id="PF13489">
    <property type="entry name" value="Methyltransf_23"/>
    <property type="match status" value="1"/>
</dbReference>
<dbReference type="Proteomes" id="UP001497392">
    <property type="component" value="Unassembled WGS sequence"/>
</dbReference>
<protein>
    <submittedName>
        <fullName evidence="1">G6646 protein</fullName>
    </submittedName>
</protein>
<dbReference type="InterPro" id="IPR029063">
    <property type="entry name" value="SAM-dependent_MTases_sf"/>
</dbReference>
<proteinExistence type="predicted"/>
<evidence type="ECO:0000313" key="2">
    <source>
        <dbReference type="Proteomes" id="UP001497392"/>
    </source>
</evidence>
<dbReference type="Gene3D" id="3.40.50.150">
    <property type="entry name" value="Vaccinia Virus protein VP39"/>
    <property type="match status" value="1"/>
</dbReference>
<reference evidence="1 2" key="1">
    <citation type="submission" date="2024-06" db="EMBL/GenBank/DDBJ databases">
        <authorList>
            <person name="Kraege A."/>
            <person name="Thomma B."/>
        </authorList>
    </citation>
    <scope>NUCLEOTIDE SEQUENCE [LARGE SCALE GENOMIC DNA]</scope>
</reference>
<sequence>MDLCVRAATIYGDFNSKYSLHCLQAIHFSDSRDLDCDSASTDLKPMMGRPLLSGWAWKTPIAKLLVALILAKLASTSDITEILRAVQDDTGFDPSSRFDSVQDGIQQLYLHVLRSVHKRQALPFHTGDLFGNQRGGMIRAAIHRFFWKEAHRAQPGSRCLEWGLQYSNGYTFANACEEKWSFEHSASPHIDQSTKTVYGSLDHTSNPMHDELLGHFDVIICTQVFEHVKHPFASATTLYNMLAPGGLIYLTIPFIERTHIGHESEDRKKPVDHFRYTLQGVRELWAGKPSLTALVEYGAGHSLLTHAHLEGFGASDFSADELESLLFNVDGMEVGGNKSDDDLYFCVAMVLRRSTVFLDKAEAGKAINH</sequence>
<name>A0ABP1FVW2_9CHLO</name>
<organism evidence="1 2">
    <name type="scientific">Coccomyxa viridis</name>
    <dbReference type="NCBI Taxonomy" id="1274662"/>
    <lineage>
        <taxon>Eukaryota</taxon>
        <taxon>Viridiplantae</taxon>
        <taxon>Chlorophyta</taxon>
        <taxon>core chlorophytes</taxon>
        <taxon>Trebouxiophyceae</taxon>
        <taxon>Trebouxiophyceae incertae sedis</taxon>
        <taxon>Coccomyxaceae</taxon>
        <taxon>Coccomyxa</taxon>
    </lineage>
</organism>
<comment type="caution">
    <text evidence="1">The sequence shown here is derived from an EMBL/GenBank/DDBJ whole genome shotgun (WGS) entry which is preliminary data.</text>
</comment>
<keyword evidence="2" id="KW-1185">Reference proteome</keyword>
<dbReference type="EMBL" id="CAXHTA020000010">
    <property type="protein sequence ID" value="CAL5224026.1"/>
    <property type="molecule type" value="Genomic_DNA"/>
</dbReference>
<gene>
    <name evidence="1" type="primary">g6646</name>
    <name evidence="1" type="ORF">VP750_LOCUS5685</name>
</gene>
<evidence type="ECO:0000313" key="1">
    <source>
        <dbReference type="EMBL" id="CAL5224026.1"/>
    </source>
</evidence>
<accession>A0ABP1FVW2</accession>